<keyword evidence="2" id="KW-1185">Reference proteome</keyword>
<dbReference type="EMBL" id="JAAMRF010000002">
    <property type="protein sequence ID" value="MBA1272488.1"/>
    <property type="molecule type" value="Genomic_DNA"/>
</dbReference>
<dbReference type="RefSeq" id="WP_181069450.1">
    <property type="nucleotide sequence ID" value="NZ_JAAMRF010000002.1"/>
</dbReference>
<sequence>MPLSPHFFAVAALAVMTNGMSLLGQGQHSAGALVRALESRHEIAQAIQLEASLKRWGQPPCREGETLCDAVEKFMGGAA</sequence>
<reference evidence="1 2" key="1">
    <citation type="submission" date="2020-02" db="EMBL/GenBank/DDBJ databases">
        <title>Synteny-based analysis reveals conserved mechanism for high triclosan tolerance in Pseudomonas, as well as instances of horizontal transfer.</title>
        <authorList>
            <person name="Mcfarland A.G."/>
            <person name="Bertucci H.K."/>
            <person name="Litmann E."/>
            <person name="Shen J."/>
            <person name="Huttenhower C."/>
            <person name="Hartmann E.M."/>
        </authorList>
    </citation>
    <scope>NUCLEOTIDE SEQUENCE [LARGE SCALE GENOMIC DNA]</scope>
    <source>
        <strain evidence="1 2">115A1</strain>
    </source>
</reference>
<evidence type="ECO:0000313" key="2">
    <source>
        <dbReference type="Proteomes" id="UP000786387"/>
    </source>
</evidence>
<organism evidence="1 2">
    <name type="scientific">Stutzerimonas azotifigens</name>
    <dbReference type="NCBI Taxonomy" id="291995"/>
    <lineage>
        <taxon>Bacteria</taxon>
        <taxon>Pseudomonadati</taxon>
        <taxon>Pseudomonadota</taxon>
        <taxon>Gammaproteobacteria</taxon>
        <taxon>Pseudomonadales</taxon>
        <taxon>Pseudomonadaceae</taxon>
        <taxon>Stutzerimonas</taxon>
    </lineage>
</organism>
<proteinExistence type="predicted"/>
<dbReference type="Proteomes" id="UP000786387">
    <property type="component" value="Unassembled WGS sequence"/>
</dbReference>
<evidence type="ECO:0000313" key="1">
    <source>
        <dbReference type="EMBL" id="MBA1272488.1"/>
    </source>
</evidence>
<accession>A0ABR5YX16</accession>
<gene>
    <name evidence="1" type="ORF">G7026_03855</name>
</gene>
<protein>
    <submittedName>
        <fullName evidence="1">Uncharacterized protein</fullName>
    </submittedName>
</protein>
<name>A0ABR5YX16_9GAMM</name>
<comment type="caution">
    <text evidence="1">The sequence shown here is derived from an EMBL/GenBank/DDBJ whole genome shotgun (WGS) entry which is preliminary data.</text>
</comment>